<dbReference type="Gene3D" id="2.170.300.10">
    <property type="entry name" value="Tie2 ligand-binding domain superfamily"/>
    <property type="match status" value="1"/>
</dbReference>
<dbReference type="InterPro" id="IPR003591">
    <property type="entry name" value="Leu-rich_rpt_typical-subtyp"/>
</dbReference>
<feature type="domain" description="EGF-like" evidence="16">
    <location>
        <begin position="2504"/>
        <end position="2536"/>
    </location>
</feature>
<keyword evidence="2 12" id="KW-0245">EGF-like domain</keyword>
<dbReference type="SUPFAM" id="SSF56436">
    <property type="entry name" value="C-type lectin-like"/>
    <property type="match status" value="1"/>
</dbReference>
<feature type="disulfide bond" evidence="12">
    <location>
        <begin position="2627"/>
        <end position="2644"/>
    </location>
</feature>
<feature type="region of interest" description="Disordered" evidence="14">
    <location>
        <begin position="539"/>
        <end position="558"/>
    </location>
</feature>
<dbReference type="PROSITE" id="PS00022">
    <property type="entry name" value="EGF_1"/>
    <property type="match status" value="5"/>
</dbReference>
<dbReference type="SMART" id="SM00179">
    <property type="entry name" value="EGF_CA"/>
    <property type="match status" value="6"/>
</dbReference>
<keyword evidence="6 15" id="KW-1133">Transmembrane helix</keyword>
<evidence type="ECO:0000259" key="18">
    <source>
        <dbReference type="PROSITE" id="PS50213"/>
    </source>
</evidence>
<dbReference type="PANTHER" id="PTHR24038:SF8">
    <property type="entry name" value="STABILIN-1"/>
    <property type="match status" value="1"/>
</dbReference>
<dbReference type="InterPro" id="IPR001611">
    <property type="entry name" value="Leu-rich_rpt"/>
</dbReference>
<dbReference type="SUPFAM" id="SSF52075">
    <property type="entry name" value="Outer arm dynein light chain 1"/>
    <property type="match status" value="1"/>
</dbReference>
<dbReference type="InterPro" id="IPR024731">
    <property type="entry name" value="NELL2-like_EGF"/>
</dbReference>
<feature type="domain" description="EGF-like" evidence="16">
    <location>
        <begin position="1396"/>
        <end position="1434"/>
    </location>
</feature>
<evidence type="ECO:0000256" key="10">
    <source>
        <dbReference type="ARBA" id="ARBA00023180"/>
    </source>
</evidence>
<evidence type="ECO:0000256" key="13">
    <source>
        <dbReference type="PROSITE-ProRule" id="PRU00323"/>
    </source>
</evidence>
<dbReference type="SMART" id="SM00181">
    <property type="entry name" value="EGF"/>
    <property type="match status" value="21"/>
</dbReference>
<keyword evidence="9" id="KW-0675">Receptor</keyword>
<dbReference type="PROSITE" id="PS50026">
    <property type="entry name" value="EGF_3"/>
    <property type="match status" value="14"/>
</dbReference>
<feature type="domain" description="EGF-like" evidence="16">
    <location>
        <begin position="2115"/>
        <end position="2157"/>
    </location>
</feature>
<dbReference type="PANTHER" id="PTHR24038">
    <property type="entry name" value="STABILIN"/>
    <property type="match status" value="1"/>
</dbReference>
<dbReference type="Pfam" id="PF24887">
    <property type="entry name" value="EGF_STAB1-2"/>
    <property type="match status" value="1"/>
</dbReference>
<organism evidence="20 21">
    <name type="scientific">Willisornis vidua</name>
    <name type="common">Xingu scale-backed antbird</name>
    <dbReference type="NCBI Taxonomy" id="1566151"/>
    <lineage>
        <taxon>Eukaryota</taxon>
        <taxon>Metazoa</taxon>
        <taxon>Chordata</taxon>
        <taxon>Craniata</taxon>
        <taxon>Vertebrata</taxon>
        <taxon>Euteleostomi</taxon>
        <taxon>Archelosauria</taxon>
        <taxon>Archosauria</taxon>
        <taxon>Dinosauria</taxon>
        <taxon>Saurischia</taxon>
        <taxon>Theropoda</taxon>
        <taxon>Coelurosauria</taxon>
        <taxon>Aves</taxon>
        <taxon>Neognathae</taxon>
        <taxon>Neoaves</taxon>
        <taxon>Telluraves</taxon>
        <taxon>Australaves</taxon>
        <taxon>Passeriformes</taxon>
        <taxon>Thamnophilidae</taxon>
        <taxon>Willisornis</taxon>
    </lineage>
</organism>
<reference evidence="20" key="1">
    <citation type="submission" date="2019-10" db="EMBL/GenBank/DDBJ databases">
        <authorList>
            <person name="Soares A.E.R."/>
            <person name="Aleixo A."/>
            <person name="Schneider P."/>
            <person name="Miyaki C.Y."/>
            <person name="Schneider M.P."/>
            <person name="Mello C."/>
            <person name="Vasconcelos A.T.R."/>
        </authorList>
    </citation>
    <scope>NUCLEOTIDE SEQUENCE</scope>
    <source>
        <tissue evidence="20">Muscle</tissue>
    </source>
</reference>
<dbReference type="Pfam" id="PF00193">
    <property type="entry name" value="Xlink"/>
    <property type="match status" value="1"/>
</dbReference>
<evidence type="ECO:0000259" key="19">
    <source>
        <dbReference type="PROSITE" id="PS50963"/>
    </source>
</evidence>
<evidence type="ECO:0000256" key="12">
    <source>
        <dbReference type="PROSITE-ProRule" id="PRU00076"/>
    </source>
</evidence>
<feature type="transmembrane region" description="Helical" evidence="15">
    <location>
        <begin position="3682"/>
        <end position="3702"/>
    </location>
</feature>
<feature type="disulfide bond" evidence="12">
    <location>
        <begin position="2526"/>
        <end position="2535"/>
    </location>
</feature>
<feature type="disulfide bond" evidence="12">
    <location>
        <begin position="3238"/>
        <end position="3247"/>
    </location>
</feature>
<evidence type="ECO:0000256" key="9">
    <source>
        <dbReference type="ARBA" id="ARBA00023170"/>
    </source>
</evidence>
<feature type="disulfide bond" evidence="12">
    <location>
        <begin position="1970"/>
        <end position="1979"/>
    </location>
</feature>
<feature type="disulfide bond" evidence="12">
    <location>
        <begin position="2623"/>
        <end position="2633"/>
    </location>
</feature>
<gene>
    <name evidence="20" type="ORF">WISP_27427</name>
</gene>
<evidence type="ECO:0000256" key="11">
    <source>
        <dbReference type="ARBA" id="ARBA00023292"/>
    </source>
</evidence>
<dbReference type="PROSITE" id="PS50213">
    <property type="entry name" value="FAS1"/>
    <property type="match status" value="7"/>
</dbReference>
<dbReference type="Gene3D" id="2.30.180.10">
    <property type="entry name" value="FAS1 domain"/>
    <property type="match status" value="7"/>
</dbReference>
<evidence type="ECO:0000256" key="1">
    <source>
        <dbReference type="ARBA" id="ARBA00004479"/>
    </source>
</evidence>
<evidence type="ECO:0000256" key="14">
    <source>
        <dbReference type="SAM" id="MobiDB-lite"/>
    </source>
</evidence>
<feature type="domain" description="EGF-like" evidence="16">
    <location>
        <begin position="2701"/>
        <end position="2743"/>
    </location>
</feature>
<dbReference type="InterPro" id="IPR037904">
    <property type="entry name" value="Nischarin_PX"/>
</dbReference>
<dbReference type="Pfam" id="PF02469">
    <property type="entry name" value="Fasciclin"/>
    <property type="match status" value="6"/>
</dbReference>
<feature type="domain" description="FAS1" evidence="18">
    <location>
        <begin position="2340"/>
        <end position="2468"/>
    </location>
</feature>
<dbReference type="PROSITE" id="PS51450">
    <property type="entry name" value="LRR"/>
    <property type="match status" value="5"/>
</dbReference>
<feature type="domain" description="EGF-like" evidence="16">
    <location>
        <begin position="3211"/>
        <end position="3248"/>
    </location>
</feature>
<dbReference type="InterPro" id="IPR000538">
    <property type="entry name" value="Link_dom"/>
</dbReference>
<dbReference type="SMART" id="SM00445">
    <property type="entry name" value="LINK"/>
    <property type="match status" value="1"/>
</dbReference>
<feature type="domain" description="EGF-like" evidence="16">
    <location>
        <begin position="3329"/>
        <end position="3371"/>
    </location>
</feature>
<comment type="subcellular location">
    <subcellularLocation>
        <location evidence="1">Membrane</location>
        <topology evidence="1">Single-pass type I membrane protein</topology>
    </subcellularLocation>
</comment>
<dbReference type="InterPro" id="IPR002049">
    <property type="entry name" value="LE_dom"/>
</dbReference>
<dbReference type="Proteomes" id="UP001145742">
    <property type="component" value="Unassembled WGS sequence"/>
</dbReference>
<dbReference type="InterPro" id="IPR032675">
    <property type="entry name" value="LRR_dom_sf"/>
</dbReference>
<feature type="domain" description="FAS1" evidence="18">
    <location>
        <begin position="1560"/>
        <end position="1696"/>
    </location>
</feature>
<evidence type="ECO:0000313" key="21">
    <source>
        <dbReference type="Proteomes" id="UP001145742"/>
    </source>
</evidence>
<dbReference type="Gene3D" id="2.90.20.10">
    <property type="entry name" value="Plasmodium vivax P25 domain"/>
    <property type="match status" value="1"/>
</dbReference>
<evidence type="ECO:0000256" key="4">
    <source>
        <dbReference type="ARBA" id="ARBA00022692"/>
    </source>
</evidence>
<dbReference type="Pfam" id="PF25625">
    <property type="entry name" value="PH_NISCH_C"/>
    <property type="match status" value="1"/>
</dbReference>
<dbReference type="Gene3D" id="3.80.10.10">
    <property type="entry name" value="Ribonuclease Inhibitor"/>
    <property type="match status" value="2"/>
</dbReference>
<feature type="domain" description="EGF-like" evidence="16">
    <location>
        <begin position="2659"/>
        <end position="2700"/>
    </location>
</feature>
<feature type="domain" description="EGF-like" evidence="16">
    <location>
        <begin position="2619"/>
        <end position="2658"/>
    </location>
</feature>
<evidence type="ECO:0000256" key="5">
    <source>
        <dbReference type="ARBA" id="ARBA00022737"/>
    </source>
</evidence>
<keyword evidence="7 15" id="KW-0472">Membrane</keyword>
<dbReference type="InterPro" id="IPR056806">
    <property type="entry name" value="EGF_STAB1-2"/>
</dbReference>
<dbReference type="InterPro" id="IPR036378">
    <property type="entry name" value="FAS1_dom_sf"/>
</dbReference>
<dbReference type="InterPro" id="IPR036871">
    <property type="entry name" value="PX_dom_sf"/>
</dbReference>
<dbReference type="SMART" id="SM00554">
    <property type="entry name" value="FAS1"/>
    <property type="match status" value="7"/>
</dbReference>
<feature type="disulfide bond" evidence="13">
    <location>
        <begin position="3427"/>
        <end position="3496"/>
    </location>
</feature>
<dbReference type="SMART" id="SM00365">
    <property type="entry name" value="LRR_SD22"/>
    <property type="match status" value="5"/>
</dbReference>
<sequence length="3776" mass="414508">MEAAAGGEDGEEPPREARVLGSELVDTYTVYIIQVSVGNHQWTVKHRYSDFHDLHEKLVSEKKIDKNLLPPKKIIGKNSKSLVEKRQKELEVYLQTLLLKFPVTAPKVLSHFLHFHLYEINGITAALAEELFHKGEQLLMAGEVFTIRPLQLYAVTQQLLQGKPTCANGDAKTDLGHILDFTCRLKYLKVTGTGGPFGTSNIQEHLLPFDLSIFKSLYQIEISHCGGKLIKGLTSSKHALATLSVRFSATSMKEILVPEASEFDHWEPEDASSNCPVTAIIPTWRTLTTLDMSHNSISEIDDSVKLIPKIEFLDLSHNGVSLVENLQHLYNLVHLDLSYNKLTSLEGVHTKLGNIKTLNLAGNQLERLCGLNKLYSLVNLDLSNNKIEQIDEVKNIGNLPCLEKVVLSSNPLSIIPDYRTKVLAQFGDRASEVCLDNIVTTEKELDTVEVLKAIQKAKEVKYKLSNSDKKAPASLLDSCKEYGSAHPVCLESSEEEHCVVPDPCNTIILPFTCMSYTATNQDFTQHLSASIVQTVQKSAPSLTENKGSSPGNSTTTDKEDGYFEMGLHEGDQTFEFSTTSDPQSSDNTAVESVDIVKILWSFSLHVHKGLRQFASCLVLTDDLLAVFEIPHQELRGNCQHIPSALKLTLCFPYTDLTEFGFLLPEVCLTLKLKNSDNCLFVISDSQNLQDFYSCLHTCCSQHCTSVLPSSKLYCGKANLQEFLCQLMELNCISAEDVEIKGCFPTYLVYGNKTNVQKRSHQPEPAGNNKEWSKNVLCSALYSSVYKSSDQGPCVVHPCWIFLTPQHLYIVKVDFSLLPGKWVGTEELGSVFKLNRIPLASLVLHPTHGSIQQKGSFLDGHVLELLVGYRCVTAVFVLPHEKFHFLRIYSLLRTLLQDVKTIIIFKASSKSDAVRNHIVEANRHSQSASFCKPHLTLSSLYPSEFLVQKITEENQIPLHLHVSVSLQYVAGLKGSALVEFFHGNIAEVENEELRHLMWSSVLFYKAPNVEVMACVLLSTKAIYFLLDDSFVHADEHQSVPSTTWTAKGPFTTKVLNDLQSVNVGLFDQYFRITGHSADHIVTCLTRDSYNTHTFIQQLMAVLSLLARTPSPEPVDKDFYSEFGSKNTGKMENYELIHSSRVKFIYPNEEEIGDLAFLVAEKMDGLTNLPSLNILLYVLAFQVNHVEGSAQNTSSLQPKTLILTSSDLFLFDEDYISYPLPEFAKEPPKRDKYQLADGRRIRDLDRVLMGYQTYPQALTFVFDDVQDQDLMQNLTVDHFGEADSVPRGNTKQEGSKSREIQWFISCVCRIPYGSSAVHIVFLECIGRYSVKLGENTVSLPGCHHVCKKDIEEKKCCPGFWGTECYVCDCVHGECDSGVTGNGSCTCYGGYTGPRCDQELPLCKGVTCEPNSQCVVRDGTAVCDCKLGYRKLGSTCQAQDPCSPHPCSPFAVCKALGSRTYQCTCKEGYQGDGKICQPINPCVDNNGGCPENSTICVYKHPGEATCACKPGMSRRTPSSECAAFPNDCRQYFCDVTSKCEINSQGNPSCVCKEGEIGDGRSCYKDLLGEINQHNLRGRFARKLSIAKKMFASGCSALLTKYGPFTVFVPSLLPIHDRTEFNDSTAERLCRMHIVPGLHLAEDMVKTKTMWTLSGHQITFMSQAYIKSFRYQDLPGELYNILQSNLPAANGIMHVVNTMRKKPSPDNLSNPQKTIGEILASMEIFSRFETILEVNKFVSGKNCGLPAILDGPGPFTVFVPSNDGVDKLRDGRLIYLFTEGINKLQELVKHHIYTSAAVTVEKLIMMPQIVTMANQILTINISADGRILMDESGIPLNMRDIVASNGVIHTLDGIFIPPSIIPILPHRCNEEQHKIVTGSCVDCEALNTSVCPPGSEEMEPSLLPKECVYIYDPQGLNVLKKGCARYCNQTITKPGCCKGFFGPDCMPCPGGFSSPCYGRGNCSDGIQGNGNCHCFEGFKGTACHICADPNKHGENCDQDCGCVHGVCDNRPGSGGVCQSWSCKEGYTGKFCDRTSKNCGPSGLSQYCHQNAVCSLNDTARCICMDGYEGDGFSCQPIDLCSQPERGGCSQNALCTSTGPGTATCQCNVGWTGDGKVCVAIDNCRLESRGNCHLNADCIYIGPGQSKCVCKRGYAGDGYNCDAIDPCLMDNGGCHELATCMPLGGGERSCFCPPGYMGDGMTCYGDILQELARHSHFAGFYDWVKKSLFSIPAGTNVTVLVPSEAAIKSLSNTEKDFWLTPYMLPFLVRAHFLEGVFTAEKLRKYDRPELPTLNPQTRWQINTTSSVLTIQNASVVVADIPASNGIIHVLSKVLLPPPGDIPPSPPGLQEQLEAVASFSTFKELLEEYELIGKIESSEKYTIFVPGNNSIEEYCRAANVTHLDNATVQYHVVLGEKLLPTDLRSGVHKNSMLGLSYWLMFYQNSTQKFVNNIPLDGKFLETKNGMLVGVSQVLQIQKNRCTANTTTIQKRSVCCPGYYGHMCEMCPGKPGQWCSGNGECQDGTQGSGECRCQEGFHGTACEMCEVGRYGADCKSGDTNGNSSLSPMSCLQREKCGHISAPGRGGGREENVAVTMGYVMMDCKGTGAASAFLAGRALPAKRVRIKTDLCNNTCHQMANCLNSSTDSQPMCFCSAGYTGNGTHCTEIDPCTQDHGGCSVHAVCTKVSPGERTCVCKDGYAGDGTLCMEIDLCLESNGGCHTNAECIKTGPKKVACNCLPGYSGDGVSQCNPINLCEQNNGGCSPFGLCKYTGPGTRNCSCAWHSIGDGFTCRGKVHQAESIKELIGAGPFTVFVPQNEFIGNTTTFEEWKSRGLLRDLLRYHMVGCQKLLSSDLEAQESLTSLSGHKIKITANENSISLNGEAKVVTSDIIGVNGVIHFINKILIPSDLVDHNISSKLPWQNITRVAEAFGYSIYSKLLQDAELLPLVSDPLHRPFTMLWPTDSAFNALPADRQKYLYRREHRDVLASFLKAHMIRDTKIVAGNVPQVETIRTMHGSTISFSCSKTHVGEILVGNGDATIIQRHMEFNGGIAYGIDRLLEPPDLGSRCDKFSFVELQGTTESCGLCGFEPPCPAGSVQRETKRCYYYGNQLLRNTFLLHRNSLLRPSWPPSPWDPLRRHFSSRGPLRRGCRRSCVSSQWIPQCCANHYGRDCRVCPGGLEAPCSNRGTCDDNIGGSGRCNCSQAFIGTSCELCAPGRYGPECQECNCTEHGVCNAGLHGDGFCFCAEGWTGDRCEIRTVVTPTCSPPCHPQAVCRAGNLCECNLHYEGDGRMCSVMDMCSQDNGGCARHAQCSQQGVNISCACDPGYSGDGFICDPIDRCADGRNGDCSEHASCISTGPNERRCECKRGYVGDGIQCLEEVVPPTDRCLGDNGQCHREAICTDLHFHDKTMGVFHLQSPRRKYDFTYEQAQEACAAEGASLATFRQLSAAQQMGFHLCLVGWLDNGTAGYPTAYPNPSCGSNHVGIVDYGIRSNLSETWDAFCYREKDLTCTCRDGFVGDGYWCSGKLPDVLADNDRFSTFYSMLLNFANDTEEGLDFFMYLSDDSAPKTLFVPLNSGFADNETLTGEELKLHVSSSNVVLFSFNLTTGTIIPSQSGYDLHVSDFPVGNSTEQSGAKGINDTMIVEWDIIAFNGIIHAIAEPLRIPPVVHLVQVNGAARGSGSVAAGTLSALGFALALGAGAGAAFYCVRRRRQQGQFGYFQADLREEEEEEPRSGARTGRPRPQRSLVAIPNPLYGSHIPDYEPLHDPPLADSNTDLPGFPQ</sequence>
<feature type="domain" description="FAS1" evidence="18">
    <location>
        <begin position="2912"/>
        <end position="3052"/>
    </location>
</feature>
<dbReference type="SUPFAM" id="SSF82153">
    <property type="entry name" value="FAS1 domain"/>
    <property type="match status" value="7"/>
</dbReference>
<feature type="domain" description="EGF-like" evidence="16">
    <location>
        <begin position="2072"/>
        <end position="2114"/>
    </location>
</feature>
<dbReference type="Gene3D" id="3.10.100.10">
    <property type="entry name" value="Mannose-Binding Protein A, subunit A"/>
    <property type="match status" value="1"/>
</dbReference>
<evidence type="ECO:0000259" key="16">
    <source>
        <dbReference type="PROSITE" id="PS50026"/>
    </source>
</evidence>
<comment type="caution">
    <text evidence="12">Lacks conserved residue(s) required for the propagation of feature annotation.</text>
</comment>
<feature type="domain" description="PX" evidence="17">
    <location>
        <begin position="9"/>
        <end position="119"/>
    </location>
</feature>
<dbReference type="SUPFAM" id="SSF64268">
    <property type="entry name" value="PX domain"/>
    <property type="match status" value="1"/>
</dbReference>
<accession>A0ABQ9DLI2</accession>
<keyword evidence="10" id="KW-0325">Glycoprotein</keyword>
<proteinExistence type="predicted"/>
<protein>
    <submittedName>
        <fullName evidence="20">Uncharacterized protein</fullName>
    </submittedName>
</protein>
<dbReference type="InterPro" id="IPR000742">
    <property type="entry name" value="EGF"/>
</dbReference>
<dbReference type="EMBL" id="WHWB01032630">
    <property type="protein sequence ID" value="KAJ7424779.1"/>
    <property type="molecule type" value="Genomic_DNA"/>
</dbReference>
<evidence type="ECO:0000256" key="8">
    <source>
        <dbReference type="ARBA" id="ARBA00023157"/>
    </source>
</evidence>
<evidence type="ECO:0000256" key="3">
    <source>
        <dbReference type="ARBA" id="ARBA00022614"/>
    </source>
</evidence>
<dbReference type="PROSITE" id="PS01248">
    <property type="entry name" value="EGF_LAM_1"/>
    <property type="match status" value="1"/>
</dbReference>
<dbReference type="SUPFAM" id="SSF57196">
    <property type="entry name" value="EGF/Laminin"/>
    <property type="match status" value="1"/>
</dbReference>
<dbReference type="CDD" id="cd00055">
    <property type="entry name" value="EGF_Lam"/>
    <property type="match status" value="1"/>
</dbReference>
<dbReference type="CDD" id="cd03515">
    <property type="entry name" value="Link_domain_TSG_6_like"/>
    <property type="match status" value="1"/>
</dbReference>
<feature type="domain" description="FAS1" evidence="18">
    <location>
        <begin position="1708"/>
        <end position="1851"/>
    </location>
</feature>
<dbReference type="PROSITE" id="PS01241">
    <property type="entry name" value="LINK_1"/>
    <property type="match status" value="1"/>
</dbReference>
<evidence type="ECO:0000256" key="7">
    <source>
        <dbReference type="ARBA" id="ARBA00023136"/>
    </source>
</evidence>
<comment type="caution">
    <text evidence="20">The sequence shown here is derived from an EMBL/GenBank/DDBJ whole genome shotgun (WGS) entry which is preliminary data.</text>
</comment>
<dbReference type="PROSITE" id="PS50195">
    <property type="entry name" value="PX"/>
    <property type="match status" value="1"/>
</dbReference>
<dbReference type="InterPro" id="IPR000782">
    <property type="entry name" value="FAS1_domain"/>
</dbReference>
<dbReference type="Pfam" id="PF12947">
    <property type="entry name" value="EGF_3"/>
    <property type="match status" value="8"/>
</dbReference>
<dbReference type="InterPro" id="IPR001881">
    <property type="entry name" value="EGF-like_Ca-bd_dom"/>
</dbReference>
<evidence type="ECO:0000256" key="15">
    <source>
        <dbReference type="SAM" id="Phobius"/>
    </source>
</evidence>
<feature type="disulfide bond" evidence="13">
    <location>
        <begin position="3451"/>
        <end position="3472"/>
    </location>
</feature>
<feature type="domain" description="EGF-like" evidence="16">
    <location>
        <begin position="2158"/>
        <end position="2199"/>
    </location>
</feature>
<evidence type="ECO:0000259" key="17">
    <source>
        <dbReference type="PROSITE" id="PS50195"/>
    </source>
</evidence>
<dbReference type="InterPro" id="IPR016187">
    <property type="entry name" value="CTDL_fold"/>
</dbReference>
<keyword evidence="8 12" id="KW-1015">Disulfide bond</keyword>
<evidence type="ECO:0000256" key="6">
    <source>
        <dbReference type="ARBA" id="ARBA00022989"/>
    </source>
</evidence>
<feature type="domain" description="FAS1" evidence="18">
    <location>
        <begin position="3518"/>
        <end position="3656"/>
    </location>
</feature>
<dbReference type="SMART" id="SM00180">
    <property type="entry name" value="EGF_Lam"/>
    <property type="match status" value="4"/>
</dbReference>
<evidence type="ECO:0000256" key="2">
    <source>
        <dbReference type="ARBA" id="ARBA00022536"/>
    </source>
</evidence>
<dbReference type="PROSITE" id="PS01186">
    <property type="entry name" value="EGF_2"/>
    <property type="match status" value="12"/>
</dbReference>
<feature type="domain" description="Link" evidence="19">
    <location>
        <begin position="3405"/>
        <end position="3498"/>
    </location>
</feature>
<feature type="domain" description="FAS1" evidence="18">
    <location>
        <begin position="2199"/>
        <end position="2329"/>
    </location>
</feature>
<keyword evidence="11" id="KW-0424">Laminin EGF-like domain</keyword>
<feature type="domain" description="EGF-like" evidence="16">
    <location>
        <begin position="1940"/>
        <end position="1980"/>
    </location>
</feature>
<keyword evidence="21" id="KW-1185">Reference proteome</keyword>
<keyword evidence="5" id="KW-0677">Repeat</keyword>
<dbReference type="Gene3D" id="2.10.25.10">
    <property type="entry name" value="Laminin"/>
    <property type="match status" value="9"/>
</dbReference>
<feature type="domain" description="EGF-like" evidence="16">
    <location>
        <begin position="1435"/>
        <end position="1474"/>
    </location>
</feature>
<feature type="disulfide bond" evidence="12">
    <location>
        <begin position="3194"/>
        <end position="3203"/>
    </location>
</feature>
<dbReference type="SMART" id="SM00369">
    <property type="entry name" value="LRR_TYP"/>
    <property type="match status" value="4"/>
</dbReference>
<dbReference type="CDD" id="cd06875">
    <property type="entry name" value="PX_IRAS"/>
    <property type="match status" value="1"/>
</dbReference>
<feature type="domain" description="FAS1" evidence="18">
    <location>
        <begin position="2768"/>
        <end position="2897"/>
    </location>
</feature>
<keyword evidence="4 15" id="KW-0812">Transmembrane</keyword>
<dbReference type="Pfam" id="PF00787">
    <property type="entry name" value="PX"/>
    <property type="match status" value="1"/>
</dbReference>
<feature type="compositionally biased region" description="Polar residues" evidence="14">
    <location>
        <begin position="539"/>
        <end position="555"/>
    </location>
</feature>
<name>A0ABQ9DLI2_9PASS</name>
<dbReference type="InterPro" id="IPR057714">
    <property type="entry name" value="PH_NISCH_C"/>
</dbReference>
<dbReference type="InterPro" id="IPR001683">
    <property type="entry name" value="PX_dom"/>
</dbReference>
<dbReference type="SMART" id="SM00312">
    <property type="entry name" value="PX"/>
    <property type="match status" value="1"/>
</dbReference>
<evidence type="ECO:0000313" key="20">
    <source>
        <dbReference type="EMBL" id="KAJ7424779.1"/>
    </source>
</evidence>
<feature type="domain" description="EGF-like" evidence="16">
    <location>
        <begin position="3288"/>
        <end position="3328"/>
    </location>
</feature>
<feature type="domain" description="EGF-like" evidence="16">
    <location>
        <begin position="3164"/>
        <end position="3204"/>
    </location>
</feature>
<dbReference type="Gene3D" id="3.30.1520.10">
    <property type="entry name" value="Phox-like domain"/>
    <property type="match status" value="1"/>
</dbReference>
<dbReference type="PROSITE" id="PS50963">
    <property type="entry name" value="LINK_2"/>
    <property type="match status" value="1"/>
</dbReference>
<keyword evidence="3" id="KW-0433">Leucine-rich repeat</keyword>
<feature type="region of interest" description="Disordered" evidence="14">
    <location>
        <begin position="3719"/>
        <end position="3776"/>
    </location>
</feature>
<dbReference type="InterPro" id="IPR016186">
    <property type="entry name" value="C-type_lectin-like/link_sf"/>
</dbReference>